<dbReference type="Proteomes" id="UP000501690">
    <property type="component" value="Linkage Group LG11"/>
</dbReference>
<protein>
    <submittedName>
        <fullName evidence="1">Uncharacterized protein</fullName>
    </submittedName>
</protein>
<dbReference type="AlphaFoldDB" id="A0A4D6NNX8"/>
<accession>A0A4D6NNX8</accession>
<organism evidence="1 2">
    <name type="scientific">Vigna unguiculata</name>
    <name type="common">Cowpea</name>
    <dbReference type="NCBI Taxonomy" id="3917"/>
    <lineage>
        <taxon>Eukaryota</taxon>
        <taxon>Viridiplantae</taxon>
        <taxon>Streptophyta</taxon>
        <taxon>Embryophyta</taxon>
        <taxon>Tracheophyta</taxon>
        <taxon>Spermatophyta</taxon>
        <taxon>Magnoliopsida</taxon>
        <taxon>eudicotyledons</taxon>
        <taxon>Gunneridae</taxon>
        <taxon>Pentapetalae</taxon>
        <taxon>rosids</taxon>
        <taxon>fabids</taxon>
        <taxon>Fabales</taxon>
        <taxon>Fabaceae</taxon>
        <taxon>Papilionoideae</taxon>
        <taxon>50 kb inversion clade</taxon>
        <taxon>NPAAA clade</taxon>
        <taxon>indigoferoid/millettioid clade</taxon>
        <taxon>Phaseoleae</taxon>
        <taxon>Vigna</taxon>
    </lineage>
</organism>
<evidence type="ECO:0000313" key="1">
    <source>
        <dbReference type="EMBL" id="QCE15038.1"/>
    </source>
</evidence>
<proteinExistence type="predicted"/>
<name>A0A4D6NNX8_VIGUN</name>
<gene>
    <name evidence="1" type="ORF">DEO72_LG11g2046</name>
</gene>
<evidence type="ECO:0000313" key="2">
    <source>
        <dbReference type="Proteomes" id="UP000501690"/>
    </source>
</evidence>
<sequence length="57" mass="6331">MKGEEKSEVVETMSVIVGAGAVSADDQIQRYKYGNGVMVACKRELELRWWLATVAVK</sequence>
<dbReference type="EMBL" id="CP039355">
    <property type="protein sequence ID" value="QCE15038.1"/>
    <property type="molecule type" value="Genomic_DNA"/>
</dbReference>
<keyword evidence="2" id="KW-1185">Reference proteome</keyword>
<reference evidence="1 2" key="1">
    <citation type="submission" date="2019-04" db="EMBL/GenBank/DDBJ databases">
        <title>An improved genome assembly and genetic linkage map for asparagus bean, Vigna unguiculata ssp. sesquipedialis.</title>
        <authorList>
            <person name="Xia Q."/>
            <person name="Zhang R."/>
            <person name="Dong Y."/>
        </authorList>
    </citation>
    <scope>NUCLEOTIDE SEQUENCE [LARGE SCALE GENOMIC DNA]</scope>
    <source>
        <tissue evidence="1">Leaf</tissue>
    </source>
</reference>